<dbReference type="Gene3D" id="6.10.140.1330">
    <property type="match status" value="1"/>
</dbReference>
<dbReference type="OrthoDB" id="9809206at2"/>
<feature type="transmembrane region" description="Helical" evidence="10">
    <location>
        <begin position="405"/>
        <end position="428"/>
    </location>
</feature>
<evidence type="ECO:0000256" key="4">
    <source>
        <dbReference type="ARBA" id="ARBA00022692"/>
    </source>
</evidence>
<comment type="function">
    <text evidence="10">Na(+)/H(+) antiporter that extrudes sodium in exchange for external protons.</text>
</comment>
<evidence type="ECO:0000256" key="9">
    <source>
        <dbReference type="ARBA" id="ARBA00023201"/>
    </source>
</evidence>
<name>A0A5R8Q6Y1_9FIRM</name>
<dbReference type="EMBL" id="VBWP01000016">
    <property type="protein sequence ID" value="TLG71103.1"/>
    <property type="molecule type" value="Genomic_DNA"/>
</dbReference>
<evidence type="ECO:0000256" key="6">
    <source>
        <dbReference type="ARBA" id="ARBA00023053"/>
    </source>
</evidence>
<feature type="transmembrane region" description="Helical" evidence="10">
    <location>
        <begin position="239"/>
        <end position="255"/>
    </location>
</feature>
<evidence type="ECO:0000256" key="10">
    <source>
        <dbReference type="RuleBase" id="RU366002"/>
    </source>
</evidence>
<dbReference type="FunCoup" id="A0A5R8Q6Y1">
    <property type="interactions" value="22"/>
</dbReference>
<dbReference type="GO" id="GO:0005886">
    <property type="term" value="C:plasma membrane"/>
    <property type="evidence" value="ECO:0007669"/>
    <property type="project" value="UniProtKB-SubCell"/>
</dbReference>
<protein>
    <submittedName>
        <fullName evidence="12">Na+/H+ antiporter</fullName>
    </submittedName>
</protein>
<comment type="caution">
    <text evidence="10">Lacks conserved residue(s) required for the propagation of feature annotation.</text>
</comment>
<dbReference type="GO" id="GO:0051453">
    <property type="term" value="P:regulation of intracellular pH"/>
    <property type="evidence" value="ECO:0007669"/>
    <property type="project" value="TreeGrafter"/>
</dbReference>
<dbReference type="AlphaFoldDB" id="A0A5R8Q6Y1"/>
<feature type="transmembrane region" description="Helical" evidence="10">
    <location>
        <begin position="31"/>
        <end position="49"/>
    </location>
</feature>
<evidence type="ECO:0000256" key="2">
    <source>
        <dbReference type="ARBA" id="ARBA00022448"/>
    </source>
</evidence>
<dbReference type="PANTHER" id="PTHR10110">
    <property type="entry name" value="SODIUM/HYDROGEN EXCHANGER"/>
    <property type="match status" value="1"/>
</dbReference>
<dbReference type="NCBIfam" id="TIGR00831">
    <property type="entry name" value="a_cpa1"/>
    <property type="match status" value="1"/>
</dbReference>
<comment type="caution">
    <text evidence="12">The sequence shown here is derived from an EMBL/GenBank/DDBJ whole genome shotgun (WGS) entry which is preliminary data.</text>
</comment>
<evidence type="ECO:0000256" key="5">
    <source>
        <dbReference type="ARBA" id="ARBA00022989"/>
    </source>
</evidence>
<evidence type="ECO:0000256" key="8">
    <source>
        <dbReference type="ARBA" id="ARBA00023136"/>
    </source>
</evidence>
<comment type="subcellular location">
    <subcellularLocation>
        <location evidence="1 10">Cell membrane</location>
        <topology evidence="1 10">Multi-pass membrane protein</topology>
    </subcellularLocation>
</comment>
<proteinExistence type="inferred from homology"/>
<dbReference type="InParanoid" id="A0A5R8Q6Y1"/>
<accession>A0A5R8Q6Y1</accession>
<keyword evidence="7 10" id="KW-0406">Ion transport</keyword>
<reference evidence="12 13" key="1">
    <citation type="submission" date="2019-05" db="EMBL/GenBank/DDBJ databases">
        <title>Culicoidintestinum kansasii gen. nov., sp. nov. from the gastrointestinal tract of the biting midge, Culicoides sonorensis.</title>
        <authorList>
            <person name="Neupane S."/>
            <person name="Ghosh A."/>
            <person name="Gunther S."/>
            <person name="Martin K."/>
            <person name="Zurek L."/>
        </authorList>
    </citation>
    <scope>NUCLEOTIDE SEQUENCE [LARGE SCALE GENOMIC DNA]</scope>
    <source>
        <strain evidence="12 13">CS-1</strain>
    </source>
</reference>
<dbReference type="GO" id="GO:0098719">
    <property type="term" value="P:sodium ion import across plasma membrane"/>
    <property type="evidence" value="ECO:0007669"/>
    <property type="project" value="TreeGrafter"/>
</dbReference>
<feature type="domain" description="Cation/H+ exchanger transmembrane" evidence="11">
    <location>
        <begin position="11"/>
        <end position="427"/>
    </location>
</feature>
<feature type="transmembrane region" description="Helical" evidence="10">
    <location>
        <begin position="309"/>
        <end position="334"/>
    </location>
</feature>
<keyword evidence="4 10" id="KW-0812">Transmembrane</keyword>
<keyword evidence="13" id="KW-1185">Reference proteome</keyword>
<evidence type="ECO:0000313" key="13">
    <source>
        <dbReference type="Proteomes" id="UP000306912"/>
    </source>
</evidence>
<evidence type="ECO:0000313" key="12">
    <source>
        <dbReference type="EMBL" id="TLG71103.1"/>
    </source>
</evidence>
<dbReference type="GO" id="GO:0015386">
    <property type="term" value="F:potassium:proton antiporter activity"/>
    <property type="evidence" value="ECO:0007669"/>
    <property type="project" value="TreeGrafter"/>
</dbReference>
<sequence>MSLVISLLALLLAIIGSTILSRRFPKIPLAVWQIGVGIACSVLPIPVNLQFQPELFMVIIIAPLLFNEGQHISRSNLRQFAKPIMLLAFGLVFATVFLGGMFIHWLLPAMPLAIAFALAAILSPTDTVALQSVTKGLKLPGNLGAILDGESLFNDASGVVAFKVAIAAALTGVFSIGDATMDFLFVALGGIALGAVLGFIYVWVRLFLRGHGYEEVSMLVVIQFTTPFIVFLVAEALGVSGILAVVAAGIVHGIEKDALQRTTTKLQIISANTWSVLGYVLNGLVFVLLGFMLPDVYQAIETSNEASTWFLALISLAITLGLIVIRFLWVFILYKPFINEARPMKRFVKKVLRSQNLIGESSVSRAKYALIAAFCGIRGTITLATALSIPFTLLDGSAFPMRDSILFLAAGVIIFSLVLAIIFLPLLAEKPVEADSELLGFAAAKKILIDMASRQLESEINDGNRIAIHQVLGGLHQELGEYNGQANFRKASQNKMLDLMRCGYEAELEAVKQLQADDKISEQVAQLYQIYLQKQTEFLQTTFLQRLKINIQLRLFRKRLNHKWDDRVALNGTQLAEEYTPMIVEFKQARKAAKLAAIKAIQEQENIENHAEVERVLQRYNQTLKIDQLDDSNPIEVDTNVDKYYLEAIQVERDMLSRLLETKRISLQTAAQLREHLNYDEMLLVGNELEALE</sequence>
<keyword evidence="6 10" id="KW-0915">Sodium</keyword>
<keyword evidence="8 10" id="KW-0472">Membrane</keyword>
<gene>
    <name evidence="12" type="ORF">FEZ08_11630</name>
</gene>
<dbReference type="PANTHER" id="PTHR10110:SF86">
    <property type="entry name" value="SODIUM_HYDROGEN EXCHANGER 7"/>
    <property type="match status" value="1"/>
</dbReference>
<feature type="transmembrane region" description="Helical" evidence="10">
    <location>
        <begin position="183"/>
        <end position="204"/>
    </location>
</feature>
<keyword evidence="2 10" id="KW-0813">Transport</keyword>
<feature type="transmembrane region" description="Helical" evidence="10">
    <location>
        <begin position="276"/>
        <end position="297"/>
    </location>
</feature>
<keyword evidence="9 10" id="KW-0739">Sodium transport</keyword>
<dbReference type="Proteomes" id="UP000306912">
    <property type="component" value="Unassembled WGS sequence"/>
</dbReference>
<dbReference type="RefSeq" id="WP_138192590.1">
    <property type="nucleotide sequence ID" value="NZ_VBWP01000016.1"/>
</dbReference>
<dbReference type="InterPro" id="IPR018422">
    <property type="entry name" value="Cation/H_exchanger_CPA1"/>
</dbReference>
<comment type="similarity">
    <text evidence="10">Belongs to the monovalent cation:proton antiporter 1 (CPA1) transporter (TC 2.A.36) family.</text>
</comment>
<evidence type="ECO:0000259" key="11">
    <source>
        <dbReference type="Pfam" id="PF00999"/>
    </source>
</evidence>
<dbReference type="Pfam" id="PF00999">
    <property type="entry name" value="Na_H_Exchanger"/>
    <property type="match status" value="1"/>
</dbReference>
<dbReference type="GO" id="GO:0015385">
    <property type="term" value="F:sodium:proton antiporter activity"/>
    <property type="evidence" value="ECO:0007669"/>
    <property type="project" value="InterPro"/>
</dbReference>
<dbReference type="InterPro" id="IPR004705">
    <property type="entry name" value="Cation/H_exchanger_CPA1_bac"/>
</dbReference>
<feature type="transmembrane region" description="Helical" evidence="10">
    <location>
        <begin position="152"/>
        <end position="177"/>
    </location>
</feature>
<keyword evidence="5 10" id="KW-1133">Transmembrane helix</keyword>
<dbReference type="InterPro" id="IPR006153">
    <property type="entry name" value="Cation/H_exchanger_TM"/>
</dbReference>
<keyword evidence="3 10" id="KW-1003">Cell membrane</keyword>
<feature type="transmembrane region" description="Helical" evidence="10">
    <location>
        <begin position="368"/>
        <end position="393"/>
    </location>
</feature>
<keyword evidence="10" id="KW-0050">Antiport</keyword>
<feature type="transmembrane region" description="Helical" evidence="10">
    <location>
        <begin position="84"/>
        <end position="106"/>
    </location>
</feature>
<organism evidence="12 13">
    <name type="scientific">Culicoidibacter larvae</name>
    <dbReference type="NCBI Taxonomy" id="2579976"/>
    <lineage>
        <taxon>Bacteria</taxon>
        <taxon>Bacillati</taxon>
        <taxon>Bacillota</taxon>
        <taxon>Culicoidibacteria</taxon>
        <taxon>Culicoidibacterales</taxon>
        <taxon>Culicoidibacteraceae</taxon>
        <taxon>Culicoidibacter</taxon>
    </lineage>
</organism>
<evidence type="ECO:0000256" key="1">
    <source>
        <dbReference type="ARBA" id="ARBA00004651"/>
    </source>
</evidence>
<evidence type="ECO:0000256" key="3">
    <source>
        <dbReference type="ARBA" id="ARBA00022475"/>
    </source>
</evidence>
<evidence type="ECO:0000256" key="7">
    <source>
        <dbReference type="ARBA" id="ARBA00023065"/>
    </source>
</evidence>